<dbReference type="InterPro" id="IPR000160">
    <property type="entry name" value="GGDEF_dom"/>
</dbReference>
<sequence length="816" mass="91717">MLDESGELSGIHGDLLTLIAEREGWSLVPVECVWEKCLNQLDDGRIDILPDIVKTTDRSRLFAFHDEPSLLSWSQLYAAAGADITSLLDLDGKKVAVLSESIEEAYLKDVIFNFDLNTTLIAVSTYTAGFDAVSEGRADAVATNQFLGNRQVERRHIDMTPIMFLPNKLYFSAKLGKNEDVLAAIDAQLLQLKADKSSAYFQIIKNWTSQPSIHDIPGFVWWLLAALVALGLLGFLFIYILRQQVSAKTQALNSSRERLKVILDSVDASIYIKDTTLRYQYANQKAQEFLGVTEEDLLNKTDFDVFDEATAESIRKQDQRVLDTQQRIAKGETNYLPGDETPHHFWSVKVPLYESKGELSGLCGISSDVSDYTHMKKELESLAYFDPLTGLANRRFMMEQISRGFKQFKGDGTDAALILLNIDHFKQINDRYGHAVGDELLTQFGQRLEKELRQKDDAGRLSADEFMVFLEQPRANAELLANDLRERLNVLLDKLTKPYSIGGHLETVSVSMGIALLSDVQSEKEILQAIDLALVQAKQANGPHLQFFNSDLQQRFARQQKVLMALVRAISTDMLTMHYQPQYSLKYGSSDMMCVGYESLIRWHDSELGWVSPGEFIPLAEAEGLMPDIHRIVLRNVLADVRELQKLHDEPIRVAINISASQFKDERFVDDIKALLAMSGVSGSAIDIEITESLLIENIEHTVDVMSQLQHLGFSFSLDDFGTGYASLGYLQRLPLNRLKIDQSFVHELPGNYNDIAIVKTILALGKSLEMDVIAEGIETKEQLDTLTALGCHQYQGYYFAKPMSLANLQRLKGDT</sequence>
<keyword evidence="1" id="KW-0812">Transmembrane</keyword>
<dbReference type="Pfam" id="PF00563">
    <property type="entry name" value="EAL"/>
    <property type="match status" value="1"/>
</dbReference>
<feature type="domain" description="GGDEF" evidence="4">
    <location>
        <begin position="413"/>
        <end position="550"/>
    </location>
</feature>
<dbReference type="SUPFAM" id="SSF55073">
    <property type="entry name" value="Nucleotide cyclase"/>
    <property type="match status" value="1"/>
</dbReference>
<dbReference type="Pfam" id="PF00990">
    <property type="entry name" value="GGDEF"/>
    <property type="match status" value="1"/>
</dbReference>
<dbReference type="Gene3D" id="3.40.190.10">
    <property type="entry name" value="Periplasmic binding protein-like II"/>
    <property type="match status" value="2"/>
</dbReference>
<dbReference type="SMART" id="SM00091">
    <property type="entry name" value="PAS"/>
    <property type="match status" value="1"/>
</dbReference>
<dbReference type="NCBIfam" id="TIGR00254">
    <property type="entry name" value="GGDEF"/>
    <property type="match status" value="1"/>
</dbReference>
<dbReference type="Gene3D" id="3.30.70.270">
    <property type="match status" value="1"/>
</dbReference>
<feature type="domain" description="EAL" evidence="3">
    <location>
        <begin position="559"/>
        <end position="816"/>
    </location>
</feature>
<dbReference type="CDD" id="cd01949">
    <property type="entry name" value="GGDEF"/>
    <property type="match status" value="1"/>
</dbReference>
<keyword evidence="1" id="KW-1133">Transmembrane helix</keyword>
<evidence type="ECO:0000313" key="5">
    <source>
        <dbReference type="EMBL" id="RUO60403.1"/>
    </source>
</evidence>
<dbReference type="Gene3D" id="3.20.20.450">
    <property type="entry name" value="EAL domain"/>
    <property type="match status" value="1"/>
</dbReference>
<dbReference type="InterPro" id="IPR001633">
    <property type="entry name" value="EAL_dom"/>
</dbReference>
<dbReference type="InterPro" id="IPR035919">
    <property type="entry name" value="EAL_sf"/>
</dbReference>
<reference evidence="5 6" key="1">
    <citation type="journal article" date="2011" name="Front. Microbiol.">
        <title>Genomic signatures of strain selection and enhancement in Bacillus atrophaeus var. globigii, a historical biowarfare simulant.</title>
        <authorList>
            <person name="Gibbons H.S."/>
            <person name="Broomall S.M."/>
            <person name="McNew L.A."/>
            <person name="Daligault H."/>
            <person name="Chapman C."/>
            <person name="Bruce D."/>
            <person name="Karavis M."/>
            <person name="Krepps M."/>
            <person name="McGregor P.A."/>
            <person name="Hong C."/>
            <person name="Park K.H."/>
            <person name="Akmal A."/>
            <person name="Feldman A."/>
            <person name="Lin J.S."/>
            <person name="Chang W.E."/>
            <person name="Higgs B.W."/>
            <person name="Demirev P."/>
            <person name="Lindquist J."/>
            <person name="Liem A."/>
            <person name="Fochler E."/>
            <person name="Read T.D."/>
            <person name="Tapia R."/>
            <person name="Johnson S."/>
            <person name="Bishop-Lilly K.A."/>
            <person name="Detter C."/>
            <person name="Han C."/>
            <person name="Sozhamannan S."/>
            <person name="Rosenzweig C.N."/>
            <person name="Skowronski E.W."/>
        </authorList>
    </citation>
    <scope>NUCLEOTIDE SEQUENCE [LARGE SCALE GENOMIC DNA]</scope>
    <source>
        <strain evidence="5 6">TPS4-2</strain>
    </source>
</reference>
<dbReference type="Gene3D" id="3.30.450.20">
    <property type="entry name" value="PAS domain"/>
    <property type="match status" value="1"/>
</dbReference>
<dbReference type="NCBIfam" id="TIGR00229">
    <property type="entry name" value="sensory_box"/>
    <property type="match status" value="1"/>
</dbReference>
<evidence type="ECO:0000259" key="3">
    <source>
        <dbReference type="PROSITE" id="PS50883"/>
    </source>
</evidence>
<dbReference type="PROSITE" id="PS50883">
    <property type="entry name" value="EAL"/>
    <property type="match status" value="1"/>
</dbReference>
<proteinExistence type="predicted"/>
<evidence type="ECO:0000259" key="4">
    <source>
        <dbReference type="PROSITE" id="PS50887"/>
    </source>
</evidence>
<dbReference type="CDD" id="cd01948">
    <property type="entry name" value="EAL"/>
    <property type="match status" value="1"/>
</dbReference>
<dbReference type="PANTHER" id="PTHR44757:SF2">
    <property type="entry name" value="BIOFILM ARCHITECTURE MAINTENANCE PROTEIN MBAA"/>
    <property type="match status" value="1"/>
</dbReference>
<dbReference type="InterPro" id="IPR000014">
    <property type="entry name" value="PAS"/>
</dbReference>
<dbReference type="PROSITE" id="PS50887">
    <property type="entry name" value="GGDEF"/>
    <property type="match status" value="1"/>
</dbReference>
<dbReference type="SUPFAM" id="SSF55785">
    <property type="entry name" value="PYP-like sensor domain (PAS domain)"/>
    <property type="match status" value="1"/>
</dbReference>
<feature type="transmembrane region" description="Helical" evidence="1">
    <location>
        <begin position="219"/>
        <end position="241"/>
    </location>
</feature>
<dbReference type="InterPro" id="IPR035965">
    <property type="entry name" value="PAS-like_dom_sf"/>
</dbReference>
<dbReference type="CDD" id="cd00130">
    <property type="entry name" value="PAS"/>
    <property type="match status" value="1"/>
</dbReference>
<evidence type="ECO:0000259" key="2">
    <source>
        <dbReference type="PROSITE" id="PS50112"/>
    </source>
</evidence>
<dbReference type="PANTHER" id="PTHR44757">
    <property type="entry name" value="DIGUANYLATE CYCLASE DGCP"/>
    <property type="match status" value="1"/>
</dbReference>
<dbReference type="InterPro" id="IPR029787">
    <property type="entry name" value="Nucleotide_cyclase"/>
</dbReference>
<dbReference type="SMART" id="SM00052">
    <property type="entry name" value="EAL"/>
    <property type="match status" value="1"/>
</dbReference>
<evidence type="ECO:0000256" key="1">
    <source>
        <dbReference type="SAM" id="Phobius"/>
    </source>
</evidence>
<dbReference type="SMART" id="SM00062">
    <property type="entry name" value="PBPb"/>
    <property type="match status" value="1"/>
</dbReference>
<dbReference type="SUPFAM" id="SSF141868">
    <property type="entry name" value="EAL domain-like"/>
    <property type="match status" value="1"/>
</dbReference>
<evidence type="ECO:0000313" key="6">
    <source>
        <dbReference type="Proteomes" id="UP000288361"/>
    </source>
</evidence>
<dbReference type="InterPro" id="IPR043128">
    <property type="entry name" value="Rev_trsase/Diguanyl_cyclase"/>
</dbReference>
<protein>
    <submittedName>
        <fullName evidence="5">Signal protein</fullName>
    </submittedName>
</protein>
<dbReference type="Proteomes" id="UP000288361">
    <property type="component" value="Unassembled WGS sequence"/>
</dbReference>
<dbReference type="Pfam" id="PF08448">
    <property type="entry name" value="PAS_4"/>
    <property type="match status" value="1"/>
</dbReference>
<dbReference type="InterPro" id="IPR001638">
    <property type="entry name" value="Solute-binding_3/MltF_N"/>
</dbReference>
<dbReference type="SUPFAM" id="SSF53850">
    <property type="entry name" value="Periplasmic binding protein-like II"/>
    <property type="match status" value="1"/>
</dbReference>
<organism evidence="5 6">
    <name type="scientific">Idiomarina piscisalsi</name>
    <dbReference type="NCBI Taxonomy" id="1096243"/>
    <lineage>
        <taxon>Bacteria</taxon>
        <taxon>Pseudomonadati</taxon>
        <taxon>Pseudomonadota</taxon>
        <taxon>Gammaproteobacteria</taxon>
        <taxon>Alteromonadales</taxon>
        <taxon>Idiomarinaceae</taxon>
        <taxon>Idiomarina</taxon>
    </lineage>
</organism>
<comment type="caution">
    <text evidence="5">The sequence shown here is derived from an EMBL/GenBank/DDBJ whole genome shotgun (WGS) entry which is preliminary data.</text>
</comment>
<dbReference type="InterPro" id="IPR052155">
    <property type="entry name" value="Biofilm_reg_signaling"/>
</dbReference>
<feature type="domain" description="PAS" evidence="2">
    <location>
        <begin position="255"/>
        <end position="325"/>
    </location>
</feature>
<dbReference type="SMART" id="SM00267">
    <property type="entry name" value="GGDEF"/>
    <property type="match status" value="1"/>
</dbReference>
<gene>
    <name evidence="5" type="ORF">CWI73_11975</name>
</gene>
<accession>A0A432YHH4</accession>
<dbReference type="PROSITE" id="PS50112">
    <property type="entry name" value="PAS"/>
    <property type="match status" value="1"/>
</dbReference>
<dbReference type="AlphaFoldDB" id="A0A432YHH4"/>
<dbReference type="Pfam" id="PF00497">
    <property type="entry name" value="SBP_bac_3"/>
    <property type="match status" value="1"/>
</dbReference>
<keyword evidence="1" id="KW-0472">Membrane</keyword>
<dbReference type="InterPro" id="IPR013656">
    <property type="entry name" value="PAS_4"/>
</dbReference>
<dbReference type="EMBL" id="PIQA01000016">
    <property type="protein sequence ID" value="RUO60403.1"/>
    <property type="molecule type" value="Genomic_DNA"/>
</dbReference>
<name>A0A432YHH4_9GAMM</name>